<proteinExistence type="predicted"/>
<name>A0A1G7GNZ5_9RHOB</name>
<dbReference type="PANTHER" id="PTHR40252:SF2">
    <property type="entry name" value="BLR0328 PROTEIN"/>
    <property type="match status" value="1"/>
</dbReference>
<feature type="region of interest" description="Disordered" evidence="1">
    <location>
        <begin position="386"/>
        <end position="405"/>
    </location>
</feature>
<reference evidence="4 5" key="1">
    <citation type="submission" date="2016-10" db="EMBL/GenBank/DDBJ databases">
        <authorList>
            <person name="de Groot N.N."/>
        </authorList>
    </citation>
    <scope>NUCLEOTIDE SEQUENCE [LARGE SCALE GENOMIC DNA]</scope>
    <source>
        <strain evidence="4 5">DSM 27375</strain>
    </source>
</reference>
<dbReference type="OrthoDB" id="9807948at2"/>
<feature type="domain" description="FIST" evidence="2">
    <location>
        <begin position="42"/>
        <end position="242"/>
    </location>
</feature>
<dbReference type="Pfam" id="PF10442">
    <property type="entry name" value="FIST_C"/>
    <property type="match status" value="1"/>
</dbReference>
<dbReference type="InterPro" id="IPR013702">
    <property type="entry name" value="FIST_domain_N"/>
</dbReference>
<evidence type="ECO:0000256" key="1">
    <source>
        <dbReference type="SAM" id="MobiDB-lite"/>
    </source>
</evidence>
<organism evidence="4 5">
    <name type="scientific">Celeribacter baekdonensis</name>
    <dbReference type="NCBI Taxonomy" id="875171"/>
    <lineage>
        <taxon>Bacteria</taxon>
        <taxon>Pseudomonadati</taxon>
        <taxon>Pseudomonadota</taxon>
        <taxon>Alphaproteobacteria</taxon>
        <taxon>Rhodobacterales</taxon>
        <taxon>Roseobacteraceae</taxon>
        <taxon>Celeribacter</taxon>
    </lineage>
</organism>
<accession>A0A1G7GNZ5</accession>
<evidence type="ECO:0000313" key="4">
    <source>
        <dbReference type="EMBL" id="SDE89875.1"/>
    </source>
</evidence>
<dbReference type="Proteomes" id="UP000182284">
    <property type="component" value="Unassembled WGS sequence"/>
</dbReference>
<dbReference type="RefSeq" id="WP_074641487.1">
    <property type="nucleotide sequence ID" value="NZ_FNBL01000001.1"/>
</dbReference>
<dbReference type="Pfam" id="PF08495">
    <property type="entry name" value="FIST"/>
    <property type="match status" value="1"/>
</dbReference>
<dbReference type="InterPro" id="IPR019494">
    <property type="entry name" value="FIST_C"/>
</dbReference>
<dbReference type="SMART" id="SM01204">
    <property type="entry name" value="FIST_C"/>
    <property type="match status" value="1"/>
</dbReference>
<protein>
    <submittedName>
        <fullName evidence="4">Uncharacterized conserved protein, contains FIST_N domain</fullName>
    </submittedName>
</protein>
<sequence>MHTYGQTPHMTDLSAAPLVRRAEVDADDPEAVRKIIKGLGPGPFSIVLMFFSPETDRVALARNLKAEIPWGRVMGCSTAGELTSMGYDEGKIVALAFPVEHFGVETLLVSDLKTCTPHDLMGGLIRARQLLSRRYPHFTHEFAMLLVDGLSEREDQLTAALASGLGSVPLFGGSAGDGARFEETFIINGRDIIENAAILTFFRTDCPVRVFSYDHLRATEKRMVVTAAEPNARIVKEINAEPAGTEYARLIGSDPALLNDNVFAAHPVVVRVGGKQHVRAIKSVAANGDMSFFAAIDEGLVLTLAEPMDMATHLKGALEGLSQGATPEMILACDCIFRRIEARNSQKSAEISALLVKHNVRGFSTYGEQIGSIHVNQTFTGVAIYPPGSTPTTGKPNMVESEETR</sequence>
<evidence type="ECO:0000313" key="5">
    <source>
        <dbReference type="Proteomes" id="UP000182284"/>
    </source>
</evidence>
<gene>
    <name evidence="4" type="ORF">SAMN04488117_101652</name>
</gene>
<dbReference type="AlphaFoldDB" id="A0A1G7GNZ5"/>
<dbReference type="EMBL" id="FNBL01000001">
    <property type="protein sequence ID" value="SDE89875.1"/>
    <property type="molecule type" value="Genomic_DNA"/>
</dbReference>
<feature type="domain" description="FIST C-domain" evidence="3">
    <location>
        <begin position="243"/>
        <end position="372"/>
    </location>
</feature>
<evidence type="ECO:0000259" key="3">
    <source>
        <dbReference type="SMART" id="SM01204"/>
    </source>
</evidence>
<dbReference type="SMART" id="SM00897">
    <property type="entry name" value="FIST"/>
    <property type="match status" value="1"/>
</dbReference>
<evidence type="ECO:0000259" key="2">
    <source>
        <dbReference type="SMART" id="SM00897"/>
    </source>
</evidence>
<dbReference type="PANTHER" id="PTHR40252">
    <property type="entry name" value="BLR0328 PROTEIN"/>
    <property type="match status" value="1"/>
</dbReference>